<comment type="similarity">
    <text evidence="1">Belongs to the NAD(P)-dependent epimerase/dehydratase family. SDR39U1 subfamily.</text>
</comment>
<dbReference type="PANTHER" id="PTHR11092">
    <property type="entry name" value="SUGAR NUCLEOTIDE EPIMERASE RELATED"/>
    <property type="match status" value="1"/>
</dbReference>
<evidence type="ECO:0000313" key="4">
    <source>
        <dbReference type="EMBL" id="RDK84269.1"/>
    </source>
</evidence>
<gene>
    <name evidence="4" type="ORF">C8D94_105114</name>
</gene>
<protein>
    <recommendedName>
        <fullName evidence="6">DUF1731 domain-containing protein</fullName>
    </recommendedName>
</protein>
<accession>A0A370Q7H1</accession>
<dbReference type="InterPro" id="IPR013549">
    <property type="entry name" value="DUF1731"/>
</dbReference>
<sequence length="304" mass="33758">MKTLVIAGGSGFLGNILINHFKNKVQNIYILSRSPKKNFENVTHLIWDAETRDIWTQVLEGADVLINLTGKSVDCRYNERNKKLILNSRVNSTNILGKVISECKHPPKIWLNSSTATIYRHSLNKEMGEIDGEIGRGFSVNVATAWEKAFFEHNPPNTRQVALRTSIVFGKDGGAFSPIKKLTQIGFGGKQGSGDQKVSWIHAVDFARSIAFIIKNETITGAINIVSPKPTNNAELMQKLRKKTGVLFGIPMSESLLELGAKIINTETELILKSRNVIPEKLQESGFNFTFGTLDIALDNLLNH</sequence>
<proteinExistence type="inferred from homology"/>
<comment type="caution">
    <text evidence="4">The sequence shown here is derived from an EMBL/GenBank/DDBJ whole genome shotgun (WGS) entry which is preliminary data.</text>
</comment>
<evidence type="ECO:0008006" key="6">
    <source>
        <dbReference type="Google" id="ProtNLM"/>
    </source>
</evidence>
<name>A0A370Q7H1_9FLAO</name>
<dbReference type="Pfam" id="PF01370">
    <property type="entry name" value="Epimerase"/>
    <property type="match status" value="1"/>
</dbReference>
<dbReference type="InterPro" id="IPR001509">
    <property type="entry name" value="Epimerase_deHydtase"/>
</dbReference>
<dbReference type="PANTHER" id="PTHR11092:SF0">
    <property type="entry name" value="EPIMERASE FAMILY PROTEIN SDR39U1"/>
    <property type="match status" value="1"/>
</dbReference>
<dbReference type="InterPro" id="IPR010099">
    <property type="entry name" value="SDR39U1"/>
</dbReference>
<dbReference type="NCBIfam" id="TIGR01777">
    <property type="entry name" value="yfcH"/>
    <property type="match status" value="1"/>
</dbReference>
<feature type="domain" description="NAD-dependent epimerase/dehydratase" evidence="2">
    <location>
        <begin position="5"/>
        <end position="224"/>
    </location>
</feature>
<keyword evidence="5" id="KW-1185">Reference proteome</keyword>
<dbReference type="EMBL" id="QRAO01000005">
    <property type="protein sequence ID" value="RDK84269.1"/>
    <property type="molecule type" value="Genomic_DNA"/>
</dbReference>
<dbReference type="Pfam" id="PF08338">
    <property type="entry name" value="DUF1731"/>
    <property type="match status" value="1"/>
</dbReference>
<dbReference type="Proteomes" id="UP000255317">
    <property type="component" value="Unassembled WGS sequence"/>
</dbReference>
<dbReference type="OrthoDB" id="9801773at2"/>
<dbReference type="RefSeq" id="WP_115124432.1">
    <property type="nucleotide sequence ID" value="NZ_QRAO01000005.1"/>
</dbReference>
<evidence type="ECO:0000259" key="2">
    <source>
        <dbReference type="Pfam" id="PF01370"/>
    </source>
</evidence>
<evidence type="ECO:0000259" key="3">
    <source>
        <dbReference type="Pfam" id="PF08338"/>
    </source>
</evidence>
<dbReference type="AlphaFoldDB" id="A0A370Q7H1"/>
<organism evidence="4 5">
    <name type="scientific">Marinirhabdus gelatinilytica</name>
    <dbReference type="NCBI Taxonomy" id="1703343"/>
    <lineage>
        <taxon>Bacteria</taxon>
        <taxon>Pseudomonadati</taxon>
        <taxon>Bacteroidota</taxon>
        <taxon>Flavobacteriia</taxon>
        <taxon>Flavobacteriales</taxon>
        <taxon>Flavobacteriaceae</taxon>
    </lineage>
</organism>
<evidence type="ECO:0000256" key="1">
    <source>
        <dbReference type="ARBA" id="ARBA00009353"/>
    </source>
</evidence>
<dbReference type="Gene3D" id="3.40.50.720">
    <property type="entry name" value="NAD(P)-binding Rossmann-like Domain"/>
    <property type="match status" value="1"/>
</dbReference>
<reference evidence="4 5" key="1">
    <citation type="submission" date="2018-07" db="EMBL/GenBank/DDBJ databases">
        <title>Genomic Encyclopedia of Type Strains, Phase IV (KMG-IV): sequencing the most valuable type-strain genomes for metagenomic binning, comparative biology and taxonomic classification.</title>
        <authorList>
            <person name="Goeker M."/>
        </authorList>
    </citation>
    <scope>NUCLEOTIDE SEQUENCE [LARGE SCALE GENOMIC DNA]</scope>
    <source>
        <strain evidence="4 5">DSM 101478</strain>
    </source>
</reference>
<dbReference type="InterPro" id="IPR036291">
    <property type="entry name" value="NAD(P)-bd_dom_sf"/>
</dbReference>
<evidence type="ECO:0000313" key="5">
    <source>
        <dbReference type="Proteomes" id="UP000255317"/>
    </source>
</evidence>
<feature type="domain" description="DUF1731" evidence="3">
    <location>
        <begin position="267"/>
        <end position="301"/>
    </location>
</feature>
<dbReference type="SUPFAM" id="SSF51735">
    <property type="entry name" value="NAD(P)-binding Rossmann-fold domains"/>
    <property type="match status" value="1"/>
</dbReference>